<proteinExistence type="predicted"/>
<gene>
    <name evidence="4" type="ORF">D6858_14105</name>
</gene>
<evidence type="ECO:0000313" key="4">
    <source>
        <dbReference type="EMBL" id="RJX65457.1"/>
    </source>
</evidence>
<dbReference type="Pfam" id="PF00583">
    <property type="entry name" value="Acetyltransf_1"/>
    <property type="match status" value="2"/>
</dbReference>
<evidence type="ECO:0000256" key="2">
    <source>
        <dbReference type="ARBA" id="ARBA00023315"/>
    </source>
</evidence>
<dbReference type="PANTHER" id="PTHR43877">
    <property type="entry name" value="AMINOALKYLPHOSPHONATE N-ACETYLTRANSFERASE-RELATED-RELATED"/>
    <property type="match status" value="1"/>
</dbReference>
<dbReference type="Proteomes" id="UP000284322">
    <property type="component" value="Unassembled WGS sequence"/>
</dbReference>
<keyword evidence="1 4" id="KW-0808">Transferase</keyword>
<organism evidence="4 5">
    <name type="scientific">Tsuneonella suprasediminis</name>
    <dbReference type="NCBI Taxonomy" id="2306996"/>
    <lineage>
        <taxon>Bacteria</taxon>
        <taxon>Pseudomonadati</taxon>
        <taxon>Pseudomonadota</taxon>
        <taxon>Alphaproteobacteria</taxon>
        <taxon>Sphingomonadales</taxon>
        <taxon>Erythrobacteraceae</taxon>
        <taxon>Tsuneonella</taxon>
    </lineage>
</organism>
<dbReference type="PANTHER" id="PTHR43877:SF2">
    <property type="entry name" value="AMINOALKYLPHOSPHONATE N-ACETYLTRANSFERASE-RELATED"/>
    <property type="match status" value="1"/>
</dbReference>
<dbReference type="InterPro" id="IPR050832">
    <property type="entry name" value="Bact_Acetyltransf"/>
</dbReference>
<comment type="caution">
    <text evidence="4">The sequence shown here is derived from an EMBL/GenBank/DDBJ whole genome shotgun (WGS) entry which is preliminary data.</text>
</comment>
<feature type="domain" description="N-acetyltransferase" evidence="3">
    <location>
        <begin position="172"/>
        <end position="312"/>
    </location>
</feature>
<evidence type="ECO:0000259" key="3">
    <source>
        <dbReference type="PROSITE" id="PS51186"/>
    </source>
</evidence>
<accession>A0A419QXR4</accession>
<protein>
    <submittedName>
        <fullName evidence="4">N-acetyltransferase</fullName>
    </submittedName>
</protein>
<dbReference type="CDD" id="cd04301">
    <property type="entry name" value="NAT_SF"/>
    <property type="match status" value="2"/>
</dbReference>
<dbReference type="Gene3D" id="3.40.630.30">
    <property type="match status" value="2"/>
</dbReference>
<sequence>MIHLVPFTAEHFDLVCSWFTNEVEAVQWGGPTVSYPLTAQMLQAMLDEGRTNPPIRLCWMAQEDGEFVGHIQLALDWRNGNATLSRVVIAPQMRGQGKGSQMLRLVTEHAFGFEAIERVELNVYAWNSVAIKTYEKLGLNREGTRRSSASVNGERWDTCIMSVLREEWHQPLTFRHAETQEDVALCFPLMQQLRPHLENEGDFIARWQRQKASGYSLLALWKGEQPVALAGYRIQENLIYGPHLYVDDLVTDEDRRGSGAGHRLLERLKAECGKHDVSLLVLDTALSNSLGHRFYYREGLLPRALRFSYDINSDHAPFPA</sequence>
<name>A0A419QXR4_9SPHN</name>
<evidence type="ECO:0000256" key="1">
    <source>
        <dbReference type="ARBA" id="ARBA00022679"/>
    </source>
</evidence>
<keyword evidence="5" id="KW-1185">Reference proteome</keyword>
<dbReference type="EMBL" id="RAHJ01000022">
    <property type="protein sequence ID" value="RJX65457.1"/>
    <property type="molecule type" value="Genomic_DNA"/>
</dbReference>
<dbReference type="PROSITE" id="PS51186">
    <property type="entry name" value="GNAT"/>
    <property type="match status" value="2"/>
</dbReference>
<dbReference type="SUPFAM" id="SSF55729">
    <property type="entry name" value="Acyl-CoA N-acyltransferases (Nat)"/>
    <property type="match status" value="2"/>
</dbReference>
<dbReference type="AlphaFoldDB" id="A0A419QXR4"/>
<dbReference type="InterPro" id="IPR000182">
    <property type="entry name" value="GNAT_dom"/>
</dbReference>
<dbReference type="InterPro" id="IPR016181">
    <property type="entry name" value="Acyl_CoA_acyltransferase"/>
</dbReference>
<reference evidence="4 5" key="1">
    <citation type="submission" date="2018-09" db="EMBL/GenBank/DDBJ databases">
        <title>Altererythrobacter sp.Ery1 and Ery12, the genome sequencing of novel strains in genus Alterythrobacter.</title>
        <authorList>
            <person name="Cheng H."/>
            <person name="Wu Y.-H."/>
            <person name="Fang C."/>
            <person name="Xu X.-W."/>
        </authorList>
    </citation>
    <scope>NUCLEOTIDE SEQUENCE [LARGE SCALE GENOMIC DNA]</scope>
    <source>
        <strain evidence="4 5">Ery12</strain>
    </source>
</reference>
<dbReference type="GO" id="GO:0016747">
    <property type="term" value="F:acyltransferase activity, transferring groups other than amino-acyl groups"/>
    <property type="evidence" value="ECO:0007669"/>
    <property type="project" value="InterPro"/>
</dbReference>
<dbReference type="RefSeq" id="WP_120111996.1">
    <property type="nucleotide sequence ID" value="NZ_RAHJ01000022.1"/>
</dbReference>
<keyword evidence="2" id="KW-0012">Acyltransferase</keyword>
<evidence type="ECO:0000313" key="5">
    <source>
        <dbReference type="Proteomes" id="UP000284322"/>
    </source>
</evidence>
<feature type="domain" description="N-acetyltransferase" evidence="3">
    <location>
        <begin position="2"/>
        <end position="166"/>
    </location>
</feature>
<dbReference type="OrthoDB" id="7205533at2"/>